<evidence type="ECO:0000313" key="2">
    <source>
        <dbReference type="EMBL" id="KWX05971.1"/>
    </source>
</evidence>
<sequence>MRDIRSRVEEVIELVTQRLTAAAGAGPLSQAAVRAIVRQVVAEVRLRQGPAPRDRRFLLAMRLWRRWRGGAWWNGW</sequence>
<proteinExistence type="predicted"/>
<evidence type="ECO:0000313" key="4">
    <source>
        <dbReference type="Proteomes" id="UP000070659"/>
    </source>
</evidence>
<reference evidence="2 4" key="2">
    <citation type="submission" date="2015-02" db="EMBL/GenBank/DDBJ databases">
        <title>Physiological reanalysis, assessment of diazotrophy, and genome sequences of multiple isolates of Streptomyces thermoautotrophicus.</title>
        <authorList>
            <person name="MacKellar D.C."/>
            <person name="Lieber L."/>
            <person name="Norman J."/>
            <person name="Bolger A."/>
            <person name="Tobin C."/>
            <person name="Murray J.W."/>
            <person name="Prell J."/>
        </authorList>
    </citation>
    <scope>NUCLEOTIDE SEQUENCE [LARGE SCALE GENOMIC DNA]</scope>
    <source>
        <strain evidence="2 4">UBT1</strain>
    </source>
</reference>
<evidence type="ECO:0000313" key="3">
    <source>
        <dbReference type="Proteomes" id="UP000070598"/>
    </source>
</evidence>
<gene>
    <name evidence="2" type="ORF">TH66_00185</name>
    <name evidence="1" type="ORF">TR74_24210</name>
</gene>
<comment type="caution">
    <text evidence="2">The sequence shown here is derived from an EMBL/GenBank/DDBJ whole genome shotgun (WGS) entry which is preliminary data.</text>
</comment>
<evidence type="ECO:0000313" key="1">
    <source>
        <dbReference type="EMBL" id="KWX04629.1"/>
    </source>
</evidence>
<name>A0A132N741_9ACTN</name>
<protein>
    <submittedName>
        <fullName evidence="2">Uncharacterized protein</fullName>
    </submittedName>
</protein>
<dbReference type="EMBL" id="JYIJ01000008">
    <property type="protein sequence ID" value="KWX05971.1"/>
    <property type="molecule type" value="Genomic_DNA"/>
</dbReference>
<reference evidence="3" key="1">
    <citation type="submission" date="2015-02" db="EMBL/GenBank/DDBJ databases">
        <title>Physiological reanalysis, assessment of diazotrophy, and genome sequences of multiple isolates of Streptomyces thermoautotrophicus.</title>
        <authorList>
            <person name="MacKellar D.C."/>
            <person name="Lieber L."/>
            <person name="Norman J."/>
            <person name="Bolger A."/>
            <person name="Tobin C."/>
            <person name="Murray J.W."/>
            <person name="Friesen M."/>
            <person name="Prell J."/>
        </authorList>
    </citation>
    <scope>NUCLEOTIDE SEQUENCE [LARGE SCALE GENOMIC DNA]</scope>
    <source>
        <strain evidence="3">UBT1</strain>
    </source>
</reference>
<dbReference type="AlphaFoldDB" id="A0A132N741"/>
<dbReference type="Proteomes" id="UP000070659">
    <property type="component" value="Unassembled WGS sequence"/>
</dbReference>
<dbReference type="Proteomes" id="UP000070598">
    <property type="component" value="Unassembled WGS sequence"/>
</dbReference>
<accession>A0A132N741</accession>
<dbReference type="PATRIC" id="fig|1469144.8.peg.1650"/>
<organism evidence="2 4">
    <name type="scientific">Carbonactinospora thermoautotrophica</name>
    <dbReference type="NCBI Taxonomy" id="1469144"/>
    <lineage>
        <taxon>Bacteria</taxon>
        <taxon>Bacillati</taxon>
        <taxon>Actinomycetota</taxon>
        <taxon>Actinomycetes</taxon>
        <taxon>Kitasatosporales</taxon>
        <taxon>Carbonactinosporaceae</taxon>
        <taxon>Carbonactinospora</taxon>
    </lineage>
</organism>
<dbReference type="EMBL" id="JYIK01001122">
    <property type="protein sequence ID" value="KWX04629.1"/>
    <property type="molecule type" value="Genomic_DNA"/>
</dbReference>